<protein>
    <recommendedName>
        <fullName evidence="2">peptidoglycan lytic exotransglycosylase</fullName>
        <ecNumber evidence="2">4.2.2.n1</ecNumber>
    </recommendedName>
    <alternativeName>
        <fullName evidence="5">Murein hydrolase A</fullName>
    </alternativeName>
</protein>
<dbReference type="CDD" id="cd14669">
    <property type="entry name" value="mlta_related_B"/>
    <property type="match status" value="1"/>
</dbReference>
<name>A0A4Z1A270_9LEPT</name>
<evidence type="ECO:0000256" key="5">
    <source>
        <dbReference type="ARBA" id="ARBA00030918"/>
    </source>
</evidence>
<dbReference type="Pfam" id="PF03562">
    <property type="entry name" value="MltA"/>
    <property type="match status" value="1"/>
</dbReference>
<gene>
    <name evidence="8" type="ORF">EHQ62_11535</name>
</gene>
<evidence type="ECO:0000256" key="4">
    <source>
        <dbReference type="ARBA" id="ARBA00023316"/>
    </source>
</evidence>
<dbReference type="PANTHER" id="PTHR30124:SF0">
    <property type="entry name" value="MEMBRANE-BOUND LYTIC MUREIN TRANSGLYCOSYLASE A"/>
    <property type="match status" value="1"/>
</dbReference>
<dbReference type="AlphaFoldDB" id="A0A4Z1A270"/>
<evidence type="ECO:0000313" key="9">
    <source>
        <dbReference type="Proteomes" id="UP000297567"/>
    </source>
</evidence>
<dbReference type="Gene3D" id="2.40.240.50">
    <property type="entry name" value="Barwin-like endoglucanases"/>
    <property type="match status" value="1"/>
</dbReference>
<dbReference type="GO" id="GO:0009254">
    <property type="term" value="P:peptidoglycan turnover"/>
    <property type="evidence" value="ECO:0007669"/>
    <property type="project" value="InterPro"/>
</dbReference>
<dbReference type="EMBL" id="RQGH01000026">
    <property type="protein sequence ID" value="TGL65208.1"/>
    <property type="molecule type" value="Genomic_DNA"/>
</dbReference>
<evidence type="ECO:0000256" key="3">
    <source>
        <dbReference type="ARBA" id="ARBA00023239"/>
    </source>
</evidence>
<dbReference type="SMART" id="SM00925">
    <property type="entry name" value="MltA"/>
    <property type="match status" value="1"/>
</dbReference>
<keyword evidence="3" id="KW-0456">Lyase</keyword>
<dbReference type="GO" id="GO:0019867">
    <property type="term" value="C:outer membrane"/>
    <property type="evidence" value="ECO:0007669"/>
    <property type="project" value="InterPro"/>
</dbReference>
<proteinExistence type="predicted"/>
<dbReference type="Pfam" id="PF06725">
    <property type="entry name" value="3D"/>
    <property type="match status" value="1"/>
</dbReference>
<keyword evidence="4" id="KW-0961">Cell wall biogenesis/degradation</keyword>
<keyword evidence="6" id="KW-1133">Transmembrane helix</keyword>
<dbReference type="GO" id="GO:0009253">
    <property type="term" value="P:peptidoglycan catabolic process"/>
    <property type="evidence" value="ECO:0007669"/>
    <property type="project" value="TreeGrafter"/>
</dbReference>
<evidence type="ECO:0000256" key="6">
    <source>
        <dbReference type="SAM" id="Phobius"/>
    </source>
</evidence>
<evidence type="ECO:0000256" key="2">
    <source>
        <dbReference type="ARBA" id="ARBA00012587"/>
    </source>
</evidence>
<dbReference type="InterPro" id="IPR010611">
    <property type="entry name" value="3D_dom"/>
</dbReference>
<dbReference type="PANTHER" id="PTHR30124">
    <property type="entry name" value="MEMBRANE-BOUND LYTIC MUREIN TRANSGLYCOSYLASE A"/>
    <property type="match status" value="1"/>
</dbReference>
<dbReference type="GO" id="GO:0004553">
    <property type="term" value="F:hydrolase activity, hydrolyzing O-glycosyl compounds"/>
    <property type="evidence" value="ECO:0007669"/>
    <property type="project" value="InterPro"/>
</dbReference>
<keyword evidence="6" id="KW-0812">Transmembrane</keyword>
<feature type="domain" description="Lytic transglycosylase MltA" evidence="7">
    <location>
        <begin position="139"/>
        <end position="271"/>
    </location>
</feature>
<evidence type="ECO:0000256" key="1">
    <source>
        <dbReference type="ARBA" id="ARBA00001420"/>
    </source>
</evidence>
<dbReference type="SUPFAM" id="SSF50685">
    <property type="entry name" value="Barwin-like endoglucanases"/>
    <property type="match status" value="1"/>
</dbReference>
<dbReference type="InterPro" id="IPR036908">
    <property type="entry name" value="RlpA-like_sf"/>
</dbReference>
<organism evidence="8 9">
    <name type="scientific">Leptospira jelokensis</name>
    <dbReference type="NCBI Taxonomy" id="2484931"/>
    <lineage>
        <taxon>Bacteria</taxon>
        <taxon>Pseudomonadati</taxon>
        <taxon>Spirochaetota</taxon>
        <taxon>Spirochaetia</taxon>
        <taxon>Leptospirales</taxon>
        <taxon>Leptospiraceae</taxon>
        <taxon>Leptospira</taxon>
    </lineage>
</organism>
<sequence>MLSHLPLSMVTTEGETMKQLVYALFWFFPVLLICIQGLGANPKKVIPSQKLRDPKLFSLQIAIQESILYLQKLPQDTKFLFRGETYSPNEILHPLQKIQKQIHLYETAELLTEVKKLFQEVELKIGNDLPLITGYYEVRVQGKTKPEGHYAHPALVPPKRGNVDAKVVSFPREYWKEESHWKSHSQAIVFLRLTDLHLAQLEGSAIVQTETKEVFRINYSSDNGLDYVSPSVHLTGVCPSLKPYHLTNCMETKPKEVTDAIWKNPRYIFFEKEKINNRKSSSFPIGPMGSGGIRLVEGRSVAMDKQIPLGFPVLLSFPSTKQTYHDHLAFVHDRGNAIQGEGRVDFYLGNEFGVDEVANELLTKGKVVLLVPRKKNCQTVSPKECNRRQSKSME</sequence>
<reference evidence="8" key="1">
    <citation type="journal article" date="2019" name="PLoS Negl. Trop. Dis.">
        <title>Revisiting the worldwide diversity of Leptospira species in the environment.</title>
        <authorList>
            <person name="Vincent A.T."/>
            <person name="Schiettekatte O."/>
            <person name="Bourhy P."/>
            <person name="Veyrier F.J."/>
            <person name="Picardeau M."/>
        </authorList>
    </citation>
    <scope>NUCLEOTIDE SEQUENCE [LARGE SCALE GENOMIC DNA]</scope>
    <source>
        <strain evidence="8">201702451</strain>
    </source>
</reference>
<feature type="transmembrane region" description="Helical" evidence="6">
    <location>
        <begin position="20"/>
        <end position="40"/>
    </location>
</feature>
<dbReference type="GO" id="GO:0071555">
    <property type="term" value="P:cell wall organization"/>
    <property type="evidence" value="ECO:0007669"/>
    <property type="project" value="UniProtKB-KW"/>
</dbReference>
<dbReference type="InterPro" id="IPR026044">
    <property type="entry name" value="MltA"/>
</dbReference>
<comment type="catalytic activity">
    <reaction evidence="1">
        <text>Exolytic cleavage of the (1-&gt;4)-beta-glycosidic linkage between N-acetylmuramic acid (MurNAc) and N-acetylglucosamine (GlcNAc) residues in peptidoglycan, from either the reducing or the non-reducing ends of the peptidoglycan chains, with concomitant formation of a 1,6-anhydrobond in the MurNAc residue.</text>
        <dbReference type="EC" id="4.2.2.n1"/>
    </reaction>
</comment>
<accession>A0A4Z1A270</accession>
<keyword evidence="6" id="KW-0472">Membrane</keyword>
<evidence type="ECO:0000259" key="7">
    <source>
        <dbReference type="SMART" id="SM00925"/>
    </source>
</evidence>
<dbReference type="GO" id="GO:0008933">
    <property type="term" value="F:peptidoglycan lytic transglycosylase activity"/>
    <property type="evidence" value="ECO:0007669"/>
    <property type="project" value="TreeGrafter"/>
</dbReference>
<dbReference type="Proteomes" id="UP000297567">
    <property type="component" value="Unassembled WGS sequence"/>
</dbReference>
<dbReference type="Gene3D" id="2.40.40.10">
    <property type="entry name" value="RlpA-like domain"/>
    <property type="match status" value="1"/>
</dbReference>
<keyword evidence="9" id="KW-1185">Reference proteome</keyword>
<dbReference type="EC" id="4.2.2.n1" evidence="2"/>
<evidence type="ECO:0000313" key="8">
    <source>
        <dbReference type="EMBL" id="TGL65208.1"/>
    </source>
</evidence>
<comment type="caution">
    <text evidence="8">The sequence shown here is derived from an EMBL/GenBank/DDBJ whole genome shotgun (WGS) entry which is preliminary data.</text>
</comment>
<dbReference type="CDD" id="cd22785">
    <property type="entry name" value="DPBB_MltA-like"/>
    <property type="match status" value="1"/>
</dbReference>
<dbReference type="InterPro" id="IPR005300">
    <property type="entry name" value="MltA_B"/>
</dbReference>